<dbReference type="NCBIfam" id="TIGR00879">
    <property type="entry name" value="SP"/>
    <property type="match status" value="1"/>
</dbReference>
<keyword evidence="2 7" id="KW-0812">Transmembrane</keyword>
<dbReference type="PRINTS" id="PR00171">
    <property type="entry name" value="SUGRTRNSPORT"/>
</dbReference>
<keyword evidence="4 7" id="KW-0472">Membrane</keyword>
<feature type="domain" description="Major facilitator superfamily (MFS) profile" evidence="8">
    <location>
        <begin position="26"/>
        <end position="469"/>
    </location>
</feature>
<feature type="transmembrane region" description="Helical" evidence="7">
    <location>
        <begin position="415"/>
        <end position="436"/>
    </location>
</feature>
<accession>A0A091D8M5</accession>
<feature type="transmembrane region" description="Helical" evidence="7">
    <location>
        <begin position="197"/>
        <end position="218"/>
    </location>
</feature>
<gene>
    <name evidence="9" type="ORF">H920_11171</name>
</gene>
<dbReference type="GO" id="GO:0070837">
    <property type="term" value="P:dehydroascorbic acid transport"/>
    <property type="evidence" value="ECO:0007669"/>
    <property type="project" value="TreeGrafter"/>
</dbReference>
<dbReference type="PROSITE" id="PS50850">
    <property type="entry name" value="MFS"/>
    <property type="match status" value="1"/>
</dbReference>
<dbReference type="FunFam" id="1.20.1250.20:FF:000029">
    <property type="entry name" value="solute carrier family 2, facilitated glucose transporter member 4"/>
    <property type="match status" value="1"/>
</dbReference>
<dbReference type="PROSITE" id="PS00216">
    <property type="entry name" value="SUGAR_TRANSPORT_1"/>
    <property type="match status" value="1"/>
</dbReference>
<feature type="transmembrane region" description="Helical" evidence="7">
    <location>
        <begin position="73"/>
        <end position="94"/>
    </location>
</feature>
<dbReference type="PANTHER" id="PTHR23503:SF30">
    <property type="entry name" value="SOLUTE CARRIER FAMILY 2, FACILITATED GLUCOSE TRANSPORTER MEMBER 7"/>
    <property type="match status" value="1"/>
</dbReference>
<dbReference type="PROSITE" id="PS00217">
    <property type="entry name" value="SUGAR_TRANSPORT_2"/>
    <property type="match status" value="1"/>
</dbReference>
<dbReference type="InterPro" id="IPR020846">
    <property type="entry name" value="MFS_dom"/>
</dbReference>
<evidence type="ECO:0000259" key="8">
    <source>
        <dbReference type="PROSITE" id="PS50850"/>
    </source>
</evidence>
<comment type="subcellular location">
    <subcellularLocation>
        <location evidence="1">Membrane</location>
        <topology evidence="1">Multi-pass membrane protein</topology>
    </subcellularLocation>
</comment>
<dbReference type="PANTHER" id="PTHR23503">
    <property type="entry name" value="SOLUTE CARRIER FAMILY 2"/>
    <property type="match status" value="1"/>
</dbReference>
<feature type="transmembrane region" description="Helical" evidence="7">
    <location>
        <begin position="106"/>
        <end position="126"/>
    </location>
</feature>
<dbReference type="Proteomes" id="UP000028990">
    <property type="component" value="Unassembled WGS sequence"/>
</dbReference>
<feature type="region of interest" description="Disordered" evidence="6">
    <location>
        <begin position="492"/>
        <end position="511"/>
    </location>
</feature>
<evidence type="ECO:0000256" key="2">
    <source>
        <dbReference type="ARBA" id="ARBA00022692"/>
    </source>
</evidence>
<dbReference type="OMA" id="TEVFVII"/>
<dbReference type="eggNOG" id="KOG0569">
    <property type="taxonomic scope" value="Eukaryota"/>
</dbReference>
<dbReference type="STRING" id="885580.ENSFDAP00000012768"/>
<evidence type="ECO:0000256" key="3">
    <source>
        <dbReference type="ARBA" id="ARBA00022989"/>
    </source>
</evidence>
<keyword evidence="9" id="KW-0762">Sugar transport</keyword>
<evidence type="ECO:0000256" key="7">
    <source>
        <dbReference type="SAM" id="Phobius"/>
    </source>
</evidence>
<feature type="transmembrane region" description="Helical" evidence="7">
    <location>
        <begin position="281"/>
        <end position="301"/>
    </location>
</feature>
<feature type="transmembrane region" description="Helical" evidence="7">
    <location>
        <begin position="377"/>
        <end position="394"/>
    </location>
</feature>
<evidence type="ECO:0000313" key="10">
    <source>
        <dbReference type="Proteomes" id="UP000028990"/>
    </source>
</evidence>
<evidence type="ECO:0000256" key="1">
    <source>
        <dbReference type="ARBA" id="ARBA00004141"/>
    </source>
</evidence>
<dbReference type="InterPro" id="IPR045263">
    <property type="entry name" value="GLUT"/>
</dbReference>
<dbReference type="EMBL" id="KN122907">
    <property type="protein sequence ID" value="KFO27432.1"/>
    <property type="molecule type" value="Genomic_DNA"/>
</dbReference>
<feature type="transmembrane region" description="Helical" evidence="7">
    <location>
        <begin position="442"/>
        <end position="465"/>
    </location>
</feature>
<keyword evidence="3 7" id="KW-1133">Transmembrane helix</keyword>
<dbReference type="AlphaFoldDB" id="A0A091D8M5"/>
<keyword evidence="5" id="KW-0813">Transport</keyword>
<feature type="transmembrane region" description="Helical" evidence="7">
    <location>
        <begin position="172"/>
        <end position="191"/>
    </location>
</feature>
<dbReference type="SUPFAM" id="SSF103473">
    <property type="entry name" value="MFS general substrate transporter"/>
    <property type="match status" value="1"/>
</dbReference>
<feature type="transmembrane region" description="Helical" evidence="7">
    <location>
        <begin position="132"/>
        <end position="151"/>
    </location>
</feature>
<sequence length="511" mass="54913">MEDAGPGTPPPAPPRERFSSTLLLAAVSATLGSTFQYGYNVSVLNTPHQVLKSFFNETYLERYGVPLDEPAMLLLWSCTVSMFPLGGLLGSLLVGPLTDRCGRKGALLINNIFAVVPALLMGVSGVARAYELIIVARVLLGICAGTGYNILPMYLGELAPQDLRGMLGTMTEISAIVGVLLAQILSLQAILGNATGWPVLLAVTGVPALLQLLSLPFFPESPRYTLIQKGDEEAARRALRRLRRGGDPEAELRGMRTEEQAERAAGPVSLRRLVAQRALRWQLVSVVTLMAGQQLSGINVMVYYTDTIFVSAGVDPTQSQYVTVGTGVVTLVMTIISAFTIERLGRRLLLLSGYSTCCCACLGLTLTLLFQSTVPELSYLAIICVLVYIMGHAIGPSPVPSVVRTELFLQSWRPAAFTVDGVVHWLTNFVVGLVFPSMQAGIGAYCFIIFAGLCALTASYIYMIVPETKGKSFVEINRIFAKRNGVEIPEEKGGVAGLGPHPPTTLTETAL</sequence>
<proteinExistence type="inferred from homology"/>
<dbReference type="InterPro" id="IPR005828">
    <property type="entry name" value="MFS_sugar_transport-like"/>
</dbReference>
<comment type="similarity">
    <text evidence="5">Belongs to the major facilitator superfamily. Sugar transporter (TC 2.A.1.1) family.</text>
</comment>
<feature type="transmembrane region" description="Helical" evidence="7">
    <location>
        <begin position="348"/>
        <end position="371"/>
    </location>
</feature>
<name>A0A091D8M5_FUKDA</name>
<protein>
    <submittedName>
        <fullName evidence="9">Solute carrier family 2, facilitated glucose transporter member 7</fullName>
    </submittedName>
</protein>
<dbReference type="InterPro" id="IPR005829">
    <property type="entry name" value="Sugar_transporter_CS"/>
</dbReference>
<evidence type="ECO:0000256" key="5">
    <source>
        <dbReference type="RuleBase" id="RU003346"/>
    </source>
</evidence>
<dbReference type="InterPro" id="IPR003663">
    <property type="entry name" value="Sugar/inositol_transpt"/>
</dbReference>
<evidence type="ECO:0000313" key="9">
    <source>
        <dbReference type="EMBL" id="KFO27432.1"/>
    </source>
</evidence>
<dbReference type="Pfam" id="PF00083">
    <property type="entry name" value="Sugar_tr"/>
    <property type="match status" value="1"/>
</dbReference>
<dbReference type="GO" id="GO:0055056">
    <property type="term" value="F:D-glucose transmembrane transporter activity"/>
    <property type="evidence" value="ECO:0007669"/>
    <property type="project" value="TreeGrafter"/>
</dbReference>
<feature type="transmembrane region" description="Helical" evidence="7">
    <location>
        <begin position="321"/>
        <end position="341"/>
    </location>
</feature>
<organism evidence="9 10">
    <name type="scientific">Fukomys damarensis</name>
    <name type="common">Damaraland mole rat</name>
    <name type="synonym">Cryptomys damarensis</name>
    <dbReference type="NCBI Taxonomy" id="885580"/>
    <lineage>
        <taxon>Eukaryota</taxon>
        <taxon>Metazoa</taxon>
        <taxon>Chordata</taxon>
        <taxon>Craniata</taxon>
        <taxon>Vertebrata</taxon>
        <taxon>Euteleostomi</taxon>
        <taxon>Mammalia</taxon>
        <taxon>Eutheria</taxon>
        <taxon>Euarchontoglires</taxon>
        <taxon>Glires</taxon>
        <taxon>Rodentia</taxon>
        <taxon>Hystricomorpha</taxon>
        <taxon>Bathyergidae</taxon>
        <taxon>Fukomys</taxon>
    </lineage>
</organism>
<reference evidence="9 10" key="1">
    <citation type="submission" date="2013-11" db="EMBL/GenBank/DDBJ databases">
        <title>The Damaraland mole rat (Fukomys damarensis) genome and evolution of African mole rats.</title>
        <authorList>
            <person name="Gladyshev V.N."/>
            <person name="Fang X."/>
        </authorList>
    </citation>
    <scope>NUCLEOTIDE SEQUENCE [LARGE SCALE GENOMIC DNA]</scope>
    <source>
        <tissue evidence="9">Liver</tissue>
    </source>
</reference>
<dbReference type="GO" id="GO:0005886">
    <property type="term" value="C:plasma membrane"/>
    <property type="evidence" value="ECO:0007669"/>
    <property type="project" value="UniProtKB-ARBA"/>
</dbReference>
<evidence type="ECO:0000256" key="4">
    <source>
        <dbReference type="ARBA" id="ARBA00023136"/>
    </source>
</evidence>
<keyword evidence="10" id="KW-1185">Reference proteome</keyword>
<evidence type="ECO:0000256" key="6">
    <source>
        <dbReference type="SAM" id="MobiDB-lite"/>
    </source>
</evidence>
<dbReference type="GO" id="GO:0046323">
    <property type="term" value="P:D-glucose import"/>
    <property type="evidence" value="ECO:0007669"/>
    <property type="project" value="TreeGrafter"/>
</dbReference>
<dbReference type="InterPro" id="IPR036259">
    <property type="entry name" value="MFS_trans_sf"/>
</dbReference>
<dbReference type="Gene3D" id="1.20.1250.20">
    <property type="entry name" value="MFS general substrate transporter like domains"/>
    <property type="match status" value="1"/>
</dbReference>